<feature type="compositionally biased region" description="Basic and acidic residues" evidence="3">
    <location>
        <begin position="17"/>
        <end position="33"/>
    </location>
</feature>
<dbReference type="InterPro" id="IPR054425">
    <property type="entry name" value="Cdc6_ORC1-like_ATPase_lid"/>
</dbReference>
<reference evidence="7" key="1">
    <citation type="submission" date="2011-02" db="EMBL/GenBank/DDBJ databases">
        <title>The Genome Sequence of Capsaspora owczarzaki ATCC 30864.</title>
        <authorList>
            <person name="Russ C."/>
            <person name="Cuomo C."/>
            <person name="Burger G."/>
            <person name="Gray M.W."/>
            <person name="Holland P.W.H."/>
            <person name="King N."/>
            <person name="Lang F.B.F."/>
            <person name="Roger A.J."/>
            <person name="Ruiz-Trillo I."/>
            <person name="Young S.K."/>
            <person name="Zeng Q."/>
            <person name="Gargeya S."/>
            <person name="Alvarado L."/>
            <person name="Berlin A."/>
            <person name="Chapman S.B."/>
            <person name="Chen Z."/>
            <person name="Freedman E."/>
            <person name="Gellesch M."/>
            <person name="Goldberg J."/>
            <person name="Griggs A."/>
            <person name="Gujja S."/>
            <person name="Heilman E."/>
            <person name="Heiman D."/>
            <person name="Howarth C."/>
            <person name="Mehta T."/>
            <person name="Neiman D."/>
            <person name="Pearson M."/>
            <person name="Roberts A."/>
            <person name="Saif S."/>
            <person name="Shea T."/>
            <person name="Shenoy N."/>
            <person name="Sisk P."/>
            <person name="Stolte C."/>
            <person name="Sykes S."/>
            <person name="White J."/>
            <person name="Yandava C."/>
            <person name="Haas B."/>
            <person name="Nusbaum C."/>
            <person name="Birren B."/>
        </authorList>
    </citation>
    <scope>NUCLEOTIDE SEQUENCE</scope>
    <source>
        <strain evidence="7">ATCC 30864</strain>
    </source>
</reference>
<dbReference type="AlphaFoldDB" id="A0A0D2X442"/>
<dbReference type="InterPro" id="IPR027417">
    <property type="entry name" value="P-loop_NTPase"/>
</dbReference>
<evidence type="ECO:0000313" key="6">
    <source>
        <dbReference type="EMBL" id="KJE95404.1"/>
    </source>
</evidence>
<name>A0A0D2X442_CAPO3</name>
<feature type="region of interest" description="Disordered" evidence="3">
    <location>
        <begin position="1"/>
        <end position="269"/>
    </location>
</feature>
<dbReference type="FunCoup" id="A0A0D2X442">
    <property type="interactions" value="323"/>
</dbReference>
<dbReference type="eggNOG" id="KOG2227">
    <property type="taxonomic scope" value="Eukaryota"/>
</dbReference>
<feature type="compositionally biased region" description="Basic residues" evidence="3">
    <location>
        <begin position="72"/>
        <end position="84"/>
    </location>
</feature>
<dbReference type="GO" id="GO:0005634">
    <property type="term" value="C:nucleus"/>
    <property type="evidence" value="ECO:0007669"/>
    <property type="project" value="UniProtKB-SubCell"/>
</dbReference>
<feature type="compositionally biased region" description="Acidic residues" evidence="3">
    <location>
        <begin position="131"/>
        <end position="146"/>
    </location>
</feature>
<dbReference type="SMART" id="SM00382">
    <property type="entry name" value="AAA"/>
    <property type="match status" value="1"/>
</dbReference>
<feature type="compositionally biased region" description="Low complexity" evidence="3">
    <location>
        <begin position="185"/>
        <end position="195"/>
    </location>
</feature>
<dbReference type="SUPFAM" id="SSF52540">
    <property type="entry name" value="P-loop containing nucleoside triphosphate hydrolases"/>
    <property type="match status" value="1"/>
</dbReference>
<proteinExistence type="inferred from homology"/>
<dbReference type="Gene3D" id="1.10.10.10">
    <property type="entry name" value="Winged helix-like DNA-binding domain superfamily/Winged helix DNA-binding domain"/>
    <property type="match status" value="1"/>
</dbReference>
<evidence type="ECO:0000256" key="2">
    <source>
        <dbReference type="ARBA" id="ARBA00022705"/>
    </source>
</evidence>
<dbReference type="Pfam" id="PF09079">
    <property type="entry name" value="WHD_Cdc6"/>
    <property type="match status" value="1"/>
</dbReference>
<dbReference type="InterPro" id="IPR049945">
    <property type="entry name" value="AAA_22"/>
</dbReference>
<dbReference type="STRING" id="595528.A0A0D2X442"/>
<feature type="compositionally biased region" description="Acidic residues" evidence="3">
    <location>
        <begin position="55"/>
        <end position="68"/>
    </location>
</feature>
<feature type="compositionally biased region" description="Basic and acidic residues" evidence="3">
    <location>
        <begin position="217"/>
        <end position="229"/>
    </location>
</feature>
<evidence type="ECO:0000259" key="4">
    <source>
        <dbReference type="SMART" id="SM00382"/>
    </source>
</evidence>
<dbReference type="EMBL" id="KE346369">
    <property type="protein sequence ID" value="KJE95404.1"/>
    <property type="molecule type" value="Genomic_DNA"/>
</dbReference>
<dbReference type="InterPro" id="IPR036390">
    <property type="entry name" value="WH_DNA-bd_sf"/>
</dbReference>
<dbReference type="SMART" id="SM01074">
    <property type="entry name" value="Cdc6_C"/>
    <property type="match status" value="1"/>
</dbReference>
<organism evidence="6 7">
    <name type="scientific">Capsaspora owczarzaki (strain ATCC 30864)</name>
    <dbReference type="NCBI Taxonomy" id="595528"/>
    <lineage>
        <taxon>Eukaryota</taxon>
        <taxon>Filasterea</taxon>
        <taxon>Capsaspora</taxon>
    </lineage>
</organism>
<dbReference type="SUPFAM" id="SSF46785">
    <property type="entry name" value="Winged helix' DNA-binding domain"/>
    <property type="match status" value="1"/>
</dbReference>
<evidence type="ECO:0000256" key="1">
    <source>
        <dbReference type="ARBA" id="ARBA00006184"/>
    </source>
</evidence>
<feature type="compositionally biased region" description="Basic and acidic residues" evidence="3">
    <location>
        <begin position="147"/>
        <end position="157"/>
    </location>
</feature>
<dbReference type="OrthoDB" id="1926878at2759"/>
<dbReference type="InterPro" id="IPR036388">
    <property type="entry name" value="WH-like_DNA-bd_sf"/>
</dbReference>
<dbReference type="InParanoid" id="A0A0D2X442"/>
<dbReference type="GO" id="GO:0051301">
    <property type="term" value="P:cell division"/>
    <property type="evidence" value="ECO:0007669"/>
    <property type="project" value="UniProtKB-UniRule"/>
</dbReference>
<gene>
    <name evidence="6" type="ORF">CAOG_005858</name>
</gene>
<dbReference type="CDD" id="cd08768">
    <property type="entry name" value="Cdc6_C"/>
    <property type="match status" value="1"/>
</dbReference>
<protein>
    <submittedName>
        <fullName evidence="6">Cdc6B protein</fullName>
    </submittedName>
</protein>
<dbReference type="PhylomeDB" id="A0A0D2X442"/>
<feature type="domain" description="Cdc6 C-terminal" evidence="5">
    <location>
        <begin position="583"/>
        <end position="660"/>
    </location>
</feature>
<dbReference type="PANTHER" id="PTHR10763:SF26">
    <property type="entry name" value="CELL DIVISION CONTROL PROTEIN 6 HOMOLOG"/>
    <property type="match status" value="1"/>
</dbReference>
<dbReference type="GO" id="GO:0006270">
    <property type="term" value="P:DNA replication initiation"/>
    <property type="evidence" value="ECO:0007669"/>
    <property type="project" value="UniProtKB-UniRule"/>
</dbReference>
<feature type="compositionally biased region" description="Low complexity" evidence="3">
    <location>
        <begin position="86"/>
        <end position="99"/>
    </location>
</feature>
<dbReference type="GO" id="GO:0016887">
    <property type="term" value="F:ATP hydrolysis activity"/>
    <property type="evidence" value="ECO:0007669"/>
    <property type="project" value="InterPro"/>
</dbReference>
<dbReference type="Proteomes" id="UP000008743">
    <property type="component" value="Unassembled WGS sequence"/>
</dbReference>
<dbReference type="InterPro" id="IPR015163">
    <property type="entry name" value="Cdc6_C"/>
</dbReference>
<dbReference type="InterPro" id="IPR050311">
    <property type="entry name" value="ORC1/CDC6"/>
</dbReference>
<keyword evidence="2" id="KW-0235">DNA replication</keyword>
<evidence type="ECO:0000259" key="5">
    <source>
        <dbReference type="SMART" id="SM01074"/>
    </source>
</evidence>
<evidence type="ECO:0000256" key="3">
    <source>
        <dbReference type="SAM" id="MobiDB-lite"/>
    </source>
</evidence>
<feature type="domain" description="AAA+ ATPase" evidence="4">
    <location>
        <begin position="325"/>
        <end position="472"/>
    </location>
</feature>
<dbReference type="InterPro" id="IPR003593">
    <property type="entry name" value="AAA+_ATPase"/>
</dbReference>
<dbReference type="Pfam" id="PF13401">
    <property type="entry name" value="AAA_22"/>
    <property type="match status" value="1"/>
</dbReference>
<dbReference type="GO" id="GO:0003688">
    <property type="term" value="F:DNA replication origin binding"/>
    <property type="evidence" value="ECO:0007669"/>
    <property type="project" value="TreeGrafter"/>
</dbReference>
<feature type="compositionally biased region" description="Low complexity" evidence="3">
    <location>
        <begin position="43"/>
        <end position="52"/>
    </location>
</feature>
<accession>A0A0D2X442</accession>
<sequence length="689" mass="76326">MSLTGRRSVAAAATRRLAPDHRTGTSTQDDRHSTTSMASTLNAAQRRTATRTTSDDDDEDQDQDDQDDDDHHHHHHHHHHRGRHGTTSTAAAMAMTASTRPGRRAPEQRTINARAAKRTNDDVARMQSQDNGEDDQDSENDDEDTEQDTREDGRNSENDAMDQSSYQSRSYVNPREAPSARTRSKTTVTETKTAALSARFKAKTQGLSDTTRITSKRRAESQSPERDNGNGRSTQSRKRPAIVSTPRDRIEMNKGSVSETEEEPDDRKEVVLTPKQQALSRFGVARLALELDAVPEHVPCRDTEHTAILRFWHTALQAAASGAAATRSLYISGAPGTGKTASVTELAKSIPPWESENRLPHSKTIYINCMSLKDPSELYGCIMTQLAKLHGSGTQYRKSTAAECLAALERRRDSTTLILDEMDQLETRTQEILYKLFEWPTLPGSRVILIGIANALDLVDRTLQRLKAQNCPPEVLNFPPYSEPQISGIIADRLSGLAARNSGAVIDPVAIKLCAARIAASSGDVRKALDICRKAIAAVETEVRVGTLAFETAKVDITRIASTFGSRELERLQRIPIQQKLLLCAMLASFREKPAELGKVFDSYCQTCRNRGIAPATWSEFCDICMALENCNMIVLAKAKEMRKRMTSLNVTHEDVAFALKDTPIVRTLLSEIERSDRSLSENQGEIEL</sequence>
<evidence type="ECO:0000313" key="7">
    <source>
        <dbReference type="Proteomes" id="UP000008743"/>
    </source>
</evidence>
<dbReference type="Gene3D" id="1.10.8.60">
    <property type="match status" value="1"/>
</dbReference>
<comment type="similarity">
    <text evidence="1">Belongs to the CDC6/cdc18 family.</text>
</comment>
<dbReference type="GO" id="GO:0033314">
    <property type="term" value="P:mitotic DNA replication checkpoint signaling"/>
    <property type="evidence" value="ECO:0007669"/>
    <property type="project" value="TreeGrafter"/>
</dbReference>
<dbReference type="PANTHER" id="PTHR10763">
    <property type="entry name" value="CELL DIVISION CONTROL PROTEIN 6-RELATED"/>
    <property type="match status" value="1"/>
</dbReference>
<dbReference type="Pfam" id="PF22606">
    <property type="entry name" value="Cdc6-ORC-like_ATPase_lid"/>
    <property type="match status" value="1"/>
</dbReference>
<feature type="compositionally biased region" description="Polar residues" evidence="3">
    <location>
        <begin position="161"/>
        <end position="171"/>
    </location>
</feature>
<dbReference type="CDD" id="cd00009">
    <property type="entry name" value="AAA"/>
    <property type="match status" value="1"/>
</dbReference>
<dbReference type="Gene3D" id="3.40.50.300">
    <property type="entry name" value="P-loop containing nucleotide triphosphate hydrolases"/>
    <property type="match status" value="1"/>
</dbReference>
<keyword evidence="7" id="KW-1185">Reference proteome</keyword>